<evidence type="ECO:0000259" key="9">
    <source>
        <dbReference type="PROSITE" id="PS52035"/>
    </source>
</evidence>
<dbReference type="AlphaFoldDB" id="A0A0V8JB44"/>
<dbReference type="GO" id="GO:0008270">
    <property type="term" value="F:zinc ion binding"/>
    <property type="evidence" value="ECO:0007669"/>
    <property type="project" value="InterPro"/>
</dbReference>
<evidence type="ECO:0000313" key="10">
    <source>
        <dbReference type="EMBL" id="KSU84227.1"/>
    </source>
</evidence>
<proteinExistence type="inferred from homology"/>
<keyword evidence="4" id="KW-0378">Hydrolase</keyword>
<dbReference type="PROSITE" id="PS52035">
    <property type="entry name" value="PEPTIDASE_M14"/>
    <property type="match status" value="1"/>
</dbReference>
<keyword evidence="5" id="KW-0862">Zinc</keyword>
<keyword evidence="8" id="KW-0732">Signal</keyword>
<dbReference type="Gene3D" id="3.40.630.10">
    <property type="entry name" value="Zn peptidases"/>
    <property type="match status" value="1"/>
</dbReference>
<dbReference type="GO" id="GO:0004181">
    <property type="term" value="F:metallocarboxypeptidase activity"/>
    <property type="evidence" value="ECO:0007669"/>
    <property type="project" value="InterPro"/>
</dbReference>
<feature type="active site" description="Proton donor/acceptor" evidence="7">
    <location>
        <position position="650"/>
    </location>
</feature>
<evidence type="ECO:0000313" key="11">
    <source>
        <dbReference type="Proteomes" id="UP000054099"/>
    </source>
</evidence>
<comment type="caution">
    <text evidence="10">The sequence shown here is derived from an EMBL/GenBank/DDBJ whole genome shotgun (WGS) entry which is preliminary data.</text>
</comment>
<dbReference type="RefSeq" id="WP_061967516.1">
    <property type="nucleotide sequence ID" value="NZ_FMAV01000001.1"/>
</dbReference>
<dbReference type="InterPro" id="IPR059177">
    <property type="entry name" value="GH29D-like_dom"/>
</dbReference>
<comment type="similarity">
    <text evidence="2 7">Belongs to the peptidase M14 family.</text>
</comment>
<dbReference type="SMART" id="SM00631">
    <property type="entry name" value="Zn_pept"/>
    <property type="match status" value="1"/>
</dbReference>
<evidence type="ECO:0000256" key="8">
    <source>
        <dbReference type="SAM" id="SignalP"/>
    </source>
</evidence>
<feature type="signal peptide" evidence="8">
    <location>
        <begin position="1"/>
        <end position="30"/>
    </location>
</feature>
<evidence type="ECO:0000256" key="7">
    <source>
        <dbReference type="PROSITE-ProRule" id="PRU01379"/>
    </source>
</evidence>
<keyword evidence="11" id="KW-1185">Reference proteome</keyword>
<dbReference type="Proteomes" id="UP000054099">
    <property type="component" value="Unassembled WGS sequence"/>
</dbReference>
<dbReference type="EMBL" id="LNQN01000001">
    <property type="protein sequence ID" value="KSU84227.1"/>
    <property type="molecule type" value="Genomic_DNA"/>
</dbReference>
<feature type="chain" id="PRO_5006893800" description="Peptidase M14 domain-containing protein" evidence="8">
    <location>
        <begin position="31"/>
        <end position="796"/>
    </location>
</feature>
<evidence type="ECO:0000256" key="5">
    <source>
        <dbReference type="ARBA" id="ARBA00022833"/>
    </source>
</evidence>
<name>A0A0V8JB44_9BACL</name>
<evidence type="ECO:0000256" key="1">
    <source>
        <dbReference type="ARBA" id="ARBA00001947"/>
    </source>
</evidence>
<dbReference type="GO" id="GO:0006508">
    <property type="term" value="P:proteolysis"/>
    <property type="evidence" value="ECO:0007669"/>
    <property type="project" value="UniProtKB-KW"/>
</dbReference>
<dbReference type="OrthoDB" id="9811296at2"/>
<gene>
    <name evidence="10" type="ORF">AS030_01290</name>
</gene>
<evidence type="ECO:0000256" key="6">
    <source>
        <dbReference type="ARBA" id="ARBA00023049"/>
    </source>
</evidence>
<dbReference type="PANTHER" id="PTHR11705">
    <property type="entry name" value="PROTEASE FAMILY M14 CARBOXYPEPTIDASE A,B"/>
    <property type="match status" value="1"/>
</dbReference>
<protein>
    <recommendedName>
        <fullName evidence="9">Peptidase M14 domain-containing protein</fullName>
    </recommendedName>
</protein>
<comment type="cofactor">
    <cofactor evidence="1">
        <name>Zn(2+)</name>
        <dbReference type="ChEBI" id="CHEBI:29105"/>
    </cofactor>
</comment>
<organism evidence="10 11">
    <name type="scientific">Fictibacillus enclensis</name>
    <dbReference type="NCBI Taxonomy" id="1017270"/>
    <lineage>
        <taxon>Bacteria</taxon>
        <taxon>Bacillati</taxon>
        <taxon>Bacillota</taxon>
        <taxon>Bacilli</taxon>
        <taxon>Bacillales</taxon>
        <taxon>Fictibacillaceae</taxon>
        <taxon>Fictibacillus</taxon>
    </lineage>
</organism>
<dbReference type="Pfam" id="PF00246">
    <property type="entry name" value="Peptidase_M14"/>
    <property type="match status" value="1"/>
</dbReference>
<sequence length="796" mass="87887">MKSRKTKKKLIAVSMAAAILLPLQLATVHAASPSTTAKNEAMVVKIHLKNRADLDKLLSYGIDLTENLNQHAGQGMEADAILTKEEIEILQLRGYKTDVISTQHEIQTLRQERQFTVQQEKDLAAAKDKVTILRANYFTSQGGKFLYVEAKTDAGSLNSTVLTATWDKGKNTASGSGGTAALERIEDADVYMYHSMLLPVDTRPSTVNITSSLGGTMEAKVTDWIGGKKPTPGKHYVSDFTDHYMTPTELDQRITKLAKQFSSIAEIVELPYETNGYRRKAQTIIGDQANPASAVVITSKKWGHEGGNSISLQAVKQEGANLPLSIDTKENTIVVKLATDPAGQSSSKAKDVIQKINAEAGSLVTATSFRGSSGEGLVASTEKLKLTDGLKAPESISREPHTMKAIRIGKHRDGSKAGVLLYSQEHAREWVTPLVSVETAERLLRNYSTDKATRKLVNNLDIFIVPSVNPDGATYSFYDYNWQRKNMTNHCGPEKSDPALRNTWGVDLNRNHGTGSVYDGYLGSSTDCQSSVYGGPTEQSEPEAKNLIRLADENPNVKFAMNVHSYGGYFMWPPGAYKALGRETLPRPTAGQEAFFWSASERILQQIKEYRGTTILPGRTGPVPDVLYSAAGNSADALWYNNRIYAWDFEVGADLWNAQERKWEPVGFQPPFEEGHEEAMEFANGLIGMLDVAYDYEHDKKAPTSKLHVKRSMENATLEFSTSEPATIYYTTNNKRPTFSSKKIKISGIREGAEKPVLEQTATVKWFAVDASGNIENHYKPEGKKDNYRSETVKVK</sequence>
<evidence type="ECO:0000256" key="4">
    <source>
        <dbReference type="ARBA" id="ARBA00022801"/>
    </source>
</evidence>
<dbReference type="InterPro" id="IPR000834">
    <property type="entry name" value="Peptidase_M14"/>
</dbReference>
<feature type="domain" description="Peptidase M14" evidence="9">
    <location>
        <begin position="340"/>
        <end position="693"/>
    </location>
</feature>
<keyword evidence="3" id="KW-0645">Protease</keyword>
<evidence type="ECO:0000256" key="3">
    <source>
        <dbReference type="ARBA" id="ARBA00022670"/>
    </source>
</evidence>
<keyword evidence="6" id="KW-0482">Metalloprotease</keyword>
<evidence type="ECO:0000256" key="2">
    <source>
        <dbReference type="ARBA" id="ARBA00005988"/>
    </source>
</evidence>
<reference evidence="10 11" key="1">
    <citation type="journal article" date="2014" name="Antonie Van Leeuwenhoek">
        <title>Fictibacillus enclensis sp. nov., isolated from marine sediment.</title>
        <authorList>
            <person name="Dastager S.G."/>
            <person name="Mawlankar R."/>
            <person name="Srinivasan K."/>
            <person name="Tang S.K."/>
            <person name="Lee J.C."/>
            <person name="Ramana V.V."/>
            <person name="Shouche Y.S."/>
        </authorList>
    </citation>
    <scope>NUCLEOTIDE SEQUENCE [LARGE SCALE GENOMIC DNA]</scope>
    <source>
        <strain evidence="10 11">NIO-1003</strain>
    </source>
</reference>
<accession>A0A0V8JB44</accession>
<dbReference type="PANTHER" id="PTHR11705:SF143">
    <property type="entry name" value="SLL0236 PROTEIN"/>
    <property type="match status" value="1"/>
</dbReference>
<dbReference type="GO" id="GO:0005615">
    <property type="term" value="C:extracellular space"/>
    <property type="evidence" value="ECO:0007669"/>
    <property type="project" value="TreeGrafter"/>
</dbReference>
<dbReference type="SUPFAM" id="SSF53187">
    <property type="entry name" value="Zn-dependent exopeptidases"/>
    <property type="match status" value="1"/>
</dbReference>
<dbReference type="Pfam" id="PF13290">
    <property type="entry name" value="CHB_HEX_C_1"/>
    <property type="match status" value="1"/>
</dbReference>